<dbReference type="EMBL" id="KN817688">
    <property type="protein sequence ID" value="KJA14236.1"/>
    <property type="molecule type" value="Genomic_DNA"/>
</dbReference>
<evidence type="ECO:0000313" key="2">
    <source>
        <dbReference type="Proteomes" id="UP000054270"/>
    </source>
</evidence>
<evidence type="ECO:0008006" key="3">
    <source>
        <dbReference type="Google" id="ProtNLM"/>
    </source>
</evidence>
<protein>
    <recommendedName>
        <fullName evidence="3">Endonuclease/exonuclease/phosphatase domain-containing protein</fullName>
    </recommendedName>
</protein>
<dbReference type="OrthoDB" id="3261136at2759"/>
<proteinExistence type="predicted"/>
<gene>
    <name evidence="1" type="ORF">HYPSUDRAFT_150644</name>
</gene>
<dbReference type="STRING" id="945553.A0A0D2NCG0"/>
<accession>A0A0D2NCG0</accession>
<feature type="non-terminal residue" evidence="1">
    <location>
        <position position="127"/>
    </location>
</feature>
<dbReference type="AlphaFoldDB" id="A0A0D2NCG0"/>
<sequence length="127" mass="14636">MKLYSWPDNVWCSEGLAPLVVRCDVDSYLQPPFTDHFPIITIVELPQERVADWAEFTLDLMENVIAMLEPRPLGTSEEIQDAAAALTQALQESIKAMIALNKPCPHSRRWWSPELDILWREVNQMSR</sequence>
<dbReference type="Proteomes" id="UP000054270">
    <property type="component" value="Unassembled WGS sequence"/>
</dbReference>
<evidence type="ECO:0000313" key="1">
    <source>
        <dbReference type="EMBL" id="KJA14236.1"/>
    </source>
</evidence>
<keyword evidence="2" id="KW-1185">Reference proteome</keyword>
<organism evidence="1 2">
    <name type="scientific">Hypholoma sublateritium (strain FD-334 SS-4)</name>
    <dbReference type="NCBI Taxonomy" id="945553"/>
    <lineage>
        <taxon>Eukaryota</taxon>
        <taxon>Fungi</taxon>
        <taxon>Dikarya</taxon>
        <taxon>Basidiomycota</taxon>
        <taxon>Agaricomycotina</taxon>
        <taxon>Agaricomycetes</taxon>
        <taxon>Agaricomycetidae</taxon>
        <taxon>Agaricales</taxon>
        <taxon>Agaricineae</taxon>
        <taxon>Strophariaceae</taxon>
        <taxon>Hypholoma</taxon>
    </lineage>
</organism>
<reference evidence="2" key="1">
    <citation type="submission" date="2014-04" db="EMBL/GenBank/DDBJ databases">
        <title>Evolutionary Origins and Diversification of the Mycorrhizal Mutualists.</title>
        <authorList>
            <consortium name="DOE Joint Genome Institute"/>
            <consortium name="Mycorrhizal Genomics Consortium"/>
            <person name="Kohler A."/>
            <person name="Kuo A."/>
            <person name="Nagy L.G."/>
            <person name="Floudas D."/>
            <person name="Copeland A."/>
            <person name="Barry K.W."/>
            <person name="Cichocki N."/>
            <person name="Veneault-Fourrey C."/>
            <person name="LaButti K."/>
            <person name="Lindquist E.A."/>
            <person name="Lipzen A."/>
            <person name="Lundell T."/>
            <person name="Morin E."/>
            <person name="Murat C."/>
            <person name="Riley R."/>
            <person name="Ohm R."/>
            <person name="Sun H."/>
            <person name="Tunlid A."/>
            <person name="Henrissat B."/>
            <person name="Grigoriev I.V."/>
            <person name="Hibbett D.S."/>
            <person name="Martin F."/>
        </authorList>
    </citation>
    <scope>NUCLEOTIDE SEQUENCE [LARGE SCALE GENOMIC DNA]</scope>
    <source>
        <strain evidence="2">FD-334 SS-4</strain>
    </source>
</reference>
<name>A0A0D2NCG0_HYPSF</name>
<dbReference type="OMA" id="PELDILW"/>